<dbReference type="SUPFAM" id="SSF48264">
    <property type="entry name" value="Cytochrome P450"/>
    <property type="match status" value="1"/>
</dbReference>
<evidence type="ECO:0000256" key="4">
    <source>
        <dbReference type="ARBA" id="ARBA00023002"/>
    </source>
</evidence>
<dbReference type="PANTHER" id="PTHR24291">
    <property type="entry name" value="CYTOCHROME P450 FAMILY 4"/>
    <property type="match status" value="1"/>
</dbReference>
<sequence>MFIEILIIILFFAALRLVIIPYFKFLKYKKYGDGRFVPLLGELVEIKEAIKKYEDVDYFVSHQCDENPDLRLYVVNLGSKIKLRLVDPDLMRDFFLNQQYYEKDTFYIGNVLRCAPQGIAFVEGEQWKKARKMFSQAFHFEYLTSLAPLIEQIASKVFNQAMESSEILANYDPLVYSQKITGQVVIATFFGEQVNEKKFRGMDLVSALTHMLNLLGEQSMSLQYFLFGADFFKLRLTKSQRYVDDIIKDFRSFMKDLIEEKIESFQKELKEQGKISVPSILAQIVSTQEITEESKKYLFDDFTTFYAAGTDTTGHLLAMTFYYITQNPELQKALQREVDANQDQSPQGLAQLNYLNAFLKETLRYYGPANFTFDRIATKDHYLGDIPIAKGTIVVPISQSTHRNKKYYEDPHRYNPERWLDNKQKQIHNYAYMPFSSGQRNCIGQHLAMIVARITLNKFVKMFEFSCDPNYKLVITQRFMSEPLDPIPLRLTVRKH</sequence>
<dbReference type="InterPro" id="IPR002401">
    <property type="entry name" value="Cyt_P450_E_grp-I"/>
</dbReference>
<dbReference type="PROSITE" id="PS00086">
    <property type="entry name" value="CYTOCHROME_P450"/>
    <property type="match status" value="1"/>
</dbReference>
<dbReference type="InterPro" id="IPR001128">
    <property type="entry name" value="Cyt_P450"/>
</dbReference>
<dbReference type="PRINTS" id="PR00385">
    <property type="entry name" value="P450"/>
</dbReference>
<keyword evidence="9" id="KW-0472">Membrane</keyword>
<dbReference type="GO" id="GO:0004497">
    <property type="term" value="F:monooxygenase activity"/>
    <property type="evidence" value="ECO:0007669"/>
    <property type="project" value="UniProtKB-KW"/>
</dbReference>
<evidence type="ECO:0000256" key="9">
    <source>
        <dbReference type="SAM" id="Phobius"/>
    </source>
</evidence>
<proteinExistence type="inferred from homology"/>
<comment type="cofactor">
    <cofactor evidence="7">
        <name>heme</name>
        <dbReference type="ChEBI" id="CHEBI:30413"/>
    </cofactor>
</comment>
<comment type="similarity">
    <text evidence="1 8">Belongs to the cytochrome P450 family.</text>
</comment>
<evidence type="ECO:0000256" key="5">
    <source>
        <dbReference type="ARBA" id="ARBA00023004"/>
    </source>
</evidence>
<evidence type="ECO:0000256" key="2">
    <source>
        <dbReference type="ARBA" id="ARBA00022617"/>
    </source>
</evidence>
<dbReference type="GO" id="GO:0016705">
    <property type="term" value="F:oxidoreductase activity, acting on paired donors, with incorporation or reduction of molecular oxygen"/>
    <property type="evidence" value="ECO:0007669"/>
    <property type="project" value="InterPro"/>
</dbReference>
<dbReference type="Gene3D" id="1.10.630.10">
    <property type="entry name" value="Cytochrome P450"/>
    <property type="match status" value="1"/>
</dbReference>
<evidence type="ECO:0000256" key="6">
    <source>
        <dbReference type="ARBA" id="ARBA00023033"/>
    </source>
</evidence>
<keyword evidence="3 7" id="KW-0479">Metal-binding</keyword>
<keyword evidence="5 7" id="KW-0408">Iron</keyword>
<accession>B0FSU3</accession>
<dbReference type="InterPro" id="IPR017972">
    <property type="entry name" value="Cyt_P450_CS"/>
</dbReference>
<gene>
    <name evidence="10" type="primary">CYP</name>
</gene>
<dbReference type="InterPro" id="IPR050196">
    <property type="entry name" value="Cytochrome_P450_Monoox"/>
</dbReference>
<feature type="binding site" description="axial binding residue" evidence="7">
    <location>
        <position position="442"/>
    </location>
    <ligand>
        <name>heme</name>
        <dbReference type="ChEBI" id="CHEBI:30413"/>
    </ligand>
    <ligandPart>
        <name>Fe</name>
        <dbReference type="ChEBI" id="CHEBI:18248"/>
    </ligandPart>
</feature>
<keyword evidence="9" id="KW-0812">Transmembrane</keyword>
<dbReference type="AlphaFoldDB" id="B0FSU3"/>
<keyword evidence="2 7" id="KW-0349">Heme</keyword>
<dbReference type="CDD" id="cd20621">
    <property type="entry name" value="CYP5011A1-like"/>
    <property type="match status" value="1"/>
</dbReference>
<dbReference type="GO" id="GO:0020037">
    <property type="term" value="F:heme binding"/>
    <property type="evidence" value="ECO:0007669"/>
    <property type="project" value="InterPro"/>
</dbReference>
<keyword evidence="4 8" id="KW-0560">Oxidoreductase</keyword>
<keyword evidence="6 8" id="KW-0503">Monooxygenase</keyword>
<name>B0FSU3_TETTH</name>
<evidence type="ECO:0000256" key="1">
    <source>
        <dbReference type="ARBA" id="ARBA00010617"/>
    </source>
</evidence>
<dbReference type="GO" id="GO:0005506">
    <property type="term" value="F:iron ion binding"/>
    <property type="evidence" value="ECO:0007669"/>
    <property type="project" value="InterPro"/>
</dbReference>
<evidence type="ECO:0000313" key="10">
    <source>
        <dbReference type="EMBL" id="ABY59986.1"/>
    </source>
</evidence>
<dbReference type="InterPro" id="IPR036396">
    <property type="entry name" value="Cyt_P450_sf"/>
</dbReference>
<feature type="transmembrane region" description="Helical" evidence="9">
    <location>
        <begin position="6"/>
        <end position="26"/>
    </location>
</feature>
<reference evidence="10" key="1">
    <citation type="journal article" date="2009" name="BMC Genomics">
        <title>Genome-wide identification and characterization of cytochrome P450 monooxygenase genes in the ciliate Tetrahymena thermophila.</title>
        <authorList>
            <person name="Fu C."/>
            <person name="Xiong J."/>
            <person name="Miao W."/>
        </authorList>
    </citation>
    <scope>NUCLEOTIDE SEQUENCE</scope>
    <source>
        <strain evidence="10">SB210</strain>
    </source>
</reference>
<dbReference type="PANTHER" id="PTHR24291:SF50">
    <property type="entry name" value="BIFUNCTIONAL ALBAFLAVENONE MONOOXYGENASE_TERPENE SYNTHASE"/>
    <property type="match status" value="1"/>
</dbReference>
<evidence type="ECO:0000256" key="3">
    <source>
        <dbReference type="ARBA" id="ARBA00022723"/>
    </source>
</evidence>
<organism evidence="10">
    <name type="scientific">Tetrahymena thermophila</name>
    <dbReference type="NCBI Taxonomy" id="5911"/>
    <lineage>
        <taxon>Eukaryota</taxon>
        <taxon>Sar</taxon>
        <taxon>Alveolata</taxon>
        <taxon>Ciliophora</taxon>
        <taxon>Intramacronucleata</taxon>
        <taxon>Oligohymenophorea</taxon>
        <taxon>Hymenostomatida</taxon>
        <taxon>Tetrahymenina</taxon>
        <taxon>Tetrahymenidae</taxon>
        <taxon>Tetrahymena</taxon>
    </lineage>
</organism>
<keyword evidence="9" id="KW-1133">Transmembrane helix</keyword>
<evidence type="ECO:0000256" key="8">
    <source>
        <dbReference type="RuleBase" id="RU000461"/>
    </source>
</evidence>
<dbReference type="EMBL" id="EU349055">
    <property type="protein sequence ID" value="ABY59986.1"/>
    <property type="molecule type" value="Genomic_DNA"/>
</dbReference>
<evidence type="ECO:0000256" key="7">
    <source>
        <dbReference type="PIRSR" id="PIRSR602401-1"/>
    </source>
</evidence>
<dbReference type="PRINTS" id="PR00463">
    <property type="entry name" value="EP450I"/>
</dbReference>
<protein>
    <submittedName>
        <fullName evidence="10">Cytochrome P450 monooxygenase CYP5013A1</fullName>
    </submittedName>
</protein>
<dbReference type="Pfam" id="PF00067">
    <property type="entry name" value="p450"/>
    <property type="match status" value="1"/>
</dbReference>